<reference evidence="1" key="1">
    <citation type="submission" date="2022-01" db="EMBL/GenBank/DDBJ databases">
        <title>Microbacterium eymi and Microbacterium rhizovicinus sp. nov., isolated from the rhizospheric soil of Elymus tsukushiensis, a plant native to the Dokdo Islands, Republic of Korea.</title>
        <authorList>
            <person name="Hwang Y.J."/>
        </authorList>
    </citation>
    <scope>NUCLEOTIDE SEQUENCE</scope>
    <source>
        <strain evidence="1">KUDC0405</strain>
    </source>
</reference>
<name>A0ABY5NLH3_9MICO</name>
<dbReference type="Proteomes" id="UP001054811">
    <property type="component" value="Chromosome"/>
</dbReference>
<gene>
    <name evidence="1" type="ORF">L2X98_23315</name>
</gene>
<proteinExistence type="predicted"/>
<dbReference type="EMBL" id="CP091139">
    <property type="protein sequence ID" value="UUT36034.1"/>
    <property type="molecule type" value="Genomic_DNA"/>
</dbReference>
<evidence type="ECO:0000313" key="1">
    <source>
        <dbReference type="EMBL" id="UUT36034.1"/>
    </source>
</evidence>
<evidence type="ECO:0008006" key="3">
    <source>
        <dbReference type="Google" id="ProtNLM"/>
    </source>
</evidence>
<organism evidence="1 2">
    <name type="scientific">Microbacterium elymi</name>
    <dbReference type="NCBI Taxonomy" id="2909587"/>
    <lineage>
        <taxon>Bacteria</taxon>
        <taxon>Bacillati</taxon>
        <taxon>Actinomycetota</taxon>
        <taxon>Actinomycetes</taxon>
        <taxon>Micrococcales</taxon>
        <taxon>Microbacteriaceae</taxon>
        <taxon>Microbacterium</taxon>
    </lineage>
</organism>
<protein>
    <recommendedName>
        <fullName evidence="3">NmrA-like domain-containing protein</fullName>
    </recommendedName>
</protein>
<dbReference type="RefSeq" id="WP_259612682.1">
    <property type="nucleotide sequence ID" value="NZ_CP091139.2"/>
</dbReference>
<accession>A0ABY5NLH3</accession>
<keyword evidence="2" id="KW-1185">Reference proteome</keyword>
<sequence length="121" mass="12982">MHATQFFEFVRSIAEQATVSGITHAADVLIQPMAADDVAAAVAAAVRGGPAQGIVENAGPEVFELRELLSRDLRFRSDPRQVVADPLGTYFGAALGREDLLPGADARLSTTRFAQWQEGTR</sequence>
<evidence type="ECO:0000313" key="2">
    <source>
        <dbReference type="Proteomes" id="UP001054811"/>
    </source>
</evidence>